<sequence length="85" mass="9493">MAAKQLKKKNYTEPTFSSATLISVIHSPQGIKLLILKRLCYLLIKSSWLEAELNDNNTCSLADVLFKEVDGRFKEFLCGQASASL</sequence>
<evidence type="ECO:0000313" key="2">
    <source>
        <dbReference type="Proteomes" id="UP001164250"/>
    </source>
</evidence>
<organism evidence="1 2">
    <name type="scientific">Pistacia atlantica</name>
    <dbReference type="NCBI Taxonomy" id="434234"/>
    <lineage>
        <taxon>Eukaryota</taxon>
        <taxon>Viridiplantae</taxon>
        <taxon>Streptophyta</taxon>
        <taxon>Embryophyta</taxon>
        <taxon>Tracheophyta</taxon>
        <taxon>Spermatophyta</taxon>
        <taxon>Magnoliopsida</taxon>
        <taxon>eudicotyledons</taxon>
        <taxon>Gunneridae</taxon>
        <taxon>Pentapetalae</taxon>
        <taxon>rosids</taxon>
        <taxon>malvids</taxon>
        <taxon>Sapindales</taxon>
        <taxon>Anacardiaceae</taxon>
        <taxon>Pistacia</taxon>
    </lineage>
</organism>
<name>A0ACC1AYD9_9ROSI</name>
<gene>
    <name evidence="1" type="ORF">Patl1_14106</name>
</gene>
<protein>
    <submittedName>
        <fullName evidence="1">Uncharacterized protein</fullName>
    </submittedName>
</protein>
<proteinExistence type="predicted"/>
<comment type="caution">
    <text evidence="1">The sequence shown here is derived from an EMBL/GenBank/DDBJ whole genome shotgun (WGS) entry which is preliminary data.</text>
</comment>
<dbReference type="EMBL" id="CM047904">
    <property type="protein sequence ID" value="KAJ0091598.1"/>
    <property type="molecule type" value="Genomic_DNA"/>
</dbReference>
<accession>A0ACC1AYD9</accession>
<keyword evidence="2" id="KW-1185">Reference proteome</keyword>
<evidence type="ECO:0000313" key="1">
    <source>
        <dbReference type="EMBL" id="KAJ0091598.1"/>
    </source>
</evidence>
<reference evidence="2" key="1">
    <citation type="journal article" date="2023" name="G3 (Bethesda)">
        <title>Genome assembly and association tests identify interacting loci associated with vigor, precocity, and sex in interspecific pistachio rootstocks.</title>
        <authorList>
            <person name="Palmer W."/>
            <person name="Jacygrad E."/>
            <person name="Sagayaradj S."/>
            <person name="Cavanaugh K."/>
            <person name="Han R."/>
            <person name="Bertier L."/>
            <person name="Beede B."/>
            <person name="Kafkas S."/>
            <person name="Golino D."/>
            <person name="Preece J."/>
            <person name="Michelmore R."/>
        </authorList>
    </citation>
    <scope>NUCLEOTIDE SEQUENCE [LARGE SCALE GENOMIC DNA]</scope>
</reference>
<dbReference type="Proteomes" id="UP001164250">
    <property type="component" value="Chromosome 8"/>
</dbReference>